<keyword evidence="5 8" id="KW-0521">NADP</keyword>
<dbReference type="CDD" id="cd00209">
    <property type="entry name" value="DHFR"/>
    <property type="match status" value="1"/>
</dbReference>
<dbReference type="GO" id="GO:0046654">
    <property type="term" value="P:tetrahydrofolate biosynthetic process"/>
    <property type="evidence" value="ECO:0007669"/>
    <property type="project" value="InterPro"/>
</dbReference>
<dbReference type="InterPro" id="IPR012259">
    <property type="entry name" value="DHFR"/>
</dbReference>
<comment type="function">
    <text evidence="7 8">Key enzyme in folate metabolism. Catalyzes an essential reaction for de novo glycine and purine synthesis, and for DNA precursor synthesis.</text>
</comment>
<keyword evidence="6 8" id="KW-0560">Oxidoreductase</keyword>
<dbReference type="Pfam" id="PF00186">
    <property type="entry name" value="DHFR_1"/>
    <property type="match status" value="1"/>
</dbReference>
<dbReference type="GO" id="GO:0006730">
    <property type="term" value="P:one-carbon metabolic process"/>
    <property type="evidence" value="ECO:0007669"/>
    <property type="project" value="UniProtKB-KW"/>
</dbReference>
<proteinExistence type="inferred from homology"/>
<evidence type="ECO:0000256" key="6">
    <source>
        <dbReference type="ARBA" id="ARBA00023002"/>
    </source>
</evidence>
<comment type="catalytic activity">
    <reaction evidence="8">
        <text>(6S)-5,6,7,8-tetrahydrofolate + NADP(+) = 7,8-dihydrofolate + NADPH + H(+)</text>
        <dbReference type="Rhea" id="RHEA:15009"/>
        <dbReference type="ChEBI" id="CHEBI:15378"/>
        <dbReference type="ChEBI" id="CHEBI:57451"/>
        <dbReference type="ChEBI" id="CHEBI:57453"/>
        <dbReference type="ChEBI" id="CHEBI:57783"/>
        <dbReference type="ChEBI" id="CHEBI:58349"/>
        <dbReference type="EC" id="1.5.1.3"/>
    </reaction>
</comment>
<organism evidence="11 12">
    <name type="scientific">Paenibacillus mangrovi</name>
    <dbReference type="NCBI Taxonomy" id="2931978"/>
    <lineage>
        <taxon>Bacteria</taxon>
        <taxon>Bacillati</taxon>
        <taxon>Bacillota</taxon>
        <taxon>Bacilli</taxon>
        <taxon>Bacillales</taxon>
        <taxon>Paenibacillaceae</taxon>
        <taxon>Paenibacillus</taxon>
    </lineage>
</organism>
<dbReference type="Proteomes" id="UP001139347">
    <property type="component" value="Unassembled WGS sequence"/>
</dbReference>
<name>A0A9X1WLK5_9BACL</name>
<evidence type="ECO:0000313" key="11">
    <source>
        <dbReference type="EMBL" id="MCJ8010751.1"/>
    </source>
</evidence>
<dbReference type="PROSITE" id="PS00075">
    <property type="entry name" value="DHFR_1"/>
    <property type="match status" value="1"/>
</dbReference>
<evidence type="ECO:0000256" key="5">
    <source>
        <dbReference type="ARBA" id="ARBA00022857"/>
    </source>
</evidence>
<sequence>MVVSIIAAVSINRVIGMDEVIPWNIRGEQKRFKDLTLGNSIIMGRKTYESIGKPLPNRQTIIITRNQELIIDNCKTVRSLEEAYRLLKDEEEIFIAGGGEIYKEALQYADKIYLTVIDKHIEGNIFFPEFNASDFNITYQEQVQAEIPYTYYTFERKTFEKEHRKS</sequence>
<evidence type="ECO:0000256" key="2">
    <source>
        <dbReference type="ARBA" id="ARBA00009539"/>
    </source>
</evidence>
<dbReference type="GO" id="GO:0005829">
    <property type="term" value="C:cytosol"/>
    <property type="evidence" value="ECO:0007669"/>
    <property type="project" value="TreeGrafter"/>
</dbReference>
<dbReference type="PANTHER" id="PTHR48069:SF3">
    <property type="entry name" value="DIHYDROFOLATE REDUCTASE"/>
    <property type="match status" value="1"/>
</dbReference>
<dbReference type="SUPFAM" id="SSF53597">
    <property type="entry name" value="Dihydrofolate reductase-like"/>
    <property type="match status" value="1"/>
</dbReference>
<evidence type="ECO:0000256" key="4">
    <source>
        <dbReference type="ARBA" id="ARBA00022563"/>
    </source>
</evidence>
<evidence type="ECO:0000256" key="7">
    <source>
        <dbReference type="ARBA" id="ARBA00025067"/>
    </source>
</evidence>
<dbReference type="EC" id="1.5.1.3" evidence="3 8"/>
<comment type="pathway">
    <text evidence="1 8">Cofactor biosynthesis; tetrahydrofolate biosynthesis; 5,6,7,8-tetrahydrofolate from 7,8-dihydrofolate: step 1/1.</text>
</comment>
<dbReference type="InterPro" id="IPR017925">
    <property type="entry name" value="DHFR_CS"/>
</dbReference>
<evidence type="ECO:0000256" key="1">
    <source>
        <dbReference type="ARBA" id="ARBA00004903"/>
    </source>
</evidence>
<dbReference type="AlphaFoldDB" id="A0A9X1WLK5"/>
<evidence type="ECO:0000256" key="3">
    <source>
        <dbReference type="ARBA" id="ARBA00012856"/>
    </source>
</evidence>
<dbReference type="InterPro" id="IPR024072">
    <property type="entry name" value="DHFR-like_dom_sf"/>
</dbReference>
<feature type="domain" description="DHFR" evidence="10">
    <location>
        <begin position="2"/>
        <end position="156"/>
    </location>
</feature>
<dbReference type="EMBL" id="JALIRP010000001">
    <property type="protein sequence ID" value="MCJ8010751.1"/>
    <property type="molecule type" value="Genomic_DNA"/>
</dbReference>
<dbReference type="GO" id="GO:0070401">
    <property type="term" value="F:NADP+ binding"/>
    <property type="evidence" value="ECO:0007669"/>
    <property type="project" value="UniProtKB-ARBA"/>
</dbReference>
<evidence type="ECO:0000313" key="12">
    <source>
        <dbReference type="Proteomes" id="UP001139347"/>
    </source>
</evidence>
<keyword evidence="12" id="KW-1185">Reference proteome</keyword>
<comment type="caution">
    <text evidence="11">The sequence shown here is derived from an EMBL/GenBank/DDBJ whole genome shotgun (WGS) entry which is preliminary data.</text>
</comment>
<evidence type="ECO:0000256" key="8">
    <source>
        <dbReference type="PIRNR" id="PIRNR000194"/>
    </source>
</evidence>
<gene>
    <name evidence="11" type="ORF">MUG84_03200</name>
</gene>
<dbReference type="PIRSF" id="PIRSF000194">
    <property type="entry name" value="DHFR"/>
    <property type="match status" value="1"/>
</dbReference>
<dbReference type="PANTHER" id="PTHR48069">
    <property type="entry name" value="DIHYDROFOLATE REDUCTASE"/>
    <property type="match status" value="1"/>
</dbReference>
<evidence type="ECO:0000259" key="10">
    <source>
        <dbReference type="PROSITE" id="PS51330"/>
    </source>
</evidence>
<protein>
    <recommendedName>
        <fullName evidence="3 8">Dihydrofolate reductase</fullName>
        <ecNumber evidence="3 8">1.5.1.3</ecNumber>
    </recommendedName>
</protein>
<dbReference type="GO" id="GO:0004146">
    <property type="term" value="F:dihydrofolate reductase activity"/>
    <property type="evidence" value="ECO:0007669"/>
    <property type="project" value="UniProtKB-EC"/>
</dbReference>
<evidence type="ECO:0000256" key="9">
    <source>
        <dbReference type="RuleBase" id="RU004474"/>
    </source>
</evidence>
<dbReference type="RefSeq" id="WP_244719743.1">
    <property type="nucleotide sequence ID" value="NZ_JALIRP010000001.1"/>
</dbReference>
<dbReference type="Gene3D" id="3.40.430.10">
    <property type="entry name" value="Dihydrofolate Reductase, subunit A"/>
    <property type="match status" value="1"/>
</dbReference>
<comment type="similarity">
    <text evidence="2 8 9">Belongs to the dihydrofolate reductase family.</text>
</comment>
<dbReference type="GO" id="GO:0046452">
    <property type="term" value="P:dihydrofolate metabolic process"/>
    <property type="evidence" value="ECO:0007669"/>
    <property type="project" value="TreeGrafter"/>
</dbReference>
<dbReference type="FunFam" id="3.40.430.10:FF:000001">
    <property type="entry name" value="Dihydrofolate reductase"/>
    <property type="match status" value="1"/>
</dbReference>
<reference evidence="11" key="1">
    <citation type="submission" date="2022-04" db="EMBL/GenBank/DDBJ databases">
        <title>Paenibacillus mangrovi sp. nov., a novel endophytic bacterium isolated from bark of Kandelia candel.</title>
        <authorList>
            <person name="Tuo L."/>
        </authorList>
    </citation>
    <scope>NUCLEOTIDE SEQUENCE</scope>
    <source>
        <strain evidence="11">KQZ6P-2</strain>
    </source>
</reference>
<dbReference type="GO" id="GO:0046655">
    <property type="term" value="P:folic acid metabolic process"/>
    <property type="evidence" value="ECO:0007669"/>
    <property type="project" value="TreeGrafter"/>
</dbReference>
<accession>A0A9X1WLK5</accession>
<keyword evidence="4 8" id="KW-0554">One-carbon metabolism</keyword>
<dbReference type="InterPro" id="IPR001796">
    <property type="entry name" value="DHFR_dom"/>
</dbReference>
<dbReference type="PRINTS" id="PR00070">
    <property type="entry name" value="DHFR"/>
</dbReference>
<dbReference type="PROSITE" id="PS51330">
    <property type="entry name" value="DHFR_2"/>
    <property type="match status" value="1"/>
</dbReference>